<feature type="domain" description="Disulphide bond isomerase DsbC/G N-terminal" evidence="2">
    <location>
        <begin position="18"/>
        <end position="50"/>
    </location>
</feature>
<accession>A0A377K0W8</accession>
<dbReference type="EMBL" id="UGEM01000004">
    <property type="protein sequence ID" value="STP18007.1"/>
    <property type="molecule type" value="Genomic_DNA"/>
</dbReference>
<organism evidence="3 4">
    <name type="scientific">Escherichia coli</name>
    <dbReference type="NCBI Taxonomy" id="562"/>
    <lineage>
        <taxon>Bacteria</taxon>
        <taxon>Pseudomonadati</taxon>
        <taxon>Pseudomonadota</taxon>
        <taxon>Gammaproteobacteria</taxon>
        <taxon>Enterobacterales</taxon>
        <taxon>Enterobacteriaceae</taxon>
        <taxon>Escherichia</taxon>
    </lineage>
</organism>
<evidence type="ECO:0000259" key="2">
    <source>
        <dbReference type="Pfam" id="PF10411"/>
    </source>
</evidence>
<dbReference type="GO" id="GO:0042597">
    <property type="term" value="C:periplasmic space"/>
    <property type="evidence" value="ECO:0007669"/>
    <property type="project" value="InterPro"/>
</dbReference>
<dbReference type="InterPro" id="IPR018950">
    <property type="entry name" value="DiS-bond_isomerase_DsbC/G_N"/>
</dbReference>
<dbReference type="SUPFAM" id="SSF54423">
    <property type="entry name" value="DsbC/DsbG N-terminal domain-like"/>
    <property type="match status" value="1"/>
</dbReference>
<proteinExistence type="predicted"/>
<dbReference type="Pfam" id="PF10411">
    <property type="entry name" value="DsbC_N"/>
    <property type="match status" value="1"/>
</dbReference>
<protein>
    <submittedName>
        <fullName evidence="3">Thiol:disulfide interchange protein</fullName>
    </submittedName>
</protein>
<evidence type="ECO:0000256" key="1">
    <source>
        <dbReference type="SAM" id="SignalP"/>
    </source>
</evidence>
<reference evidence="3 4" key="1">
    <citation type="submission" date="2018-06" db="EMBL/GenBank/DDBJ databases">
        <authorList>
            <consortium name="Pathogen Informatics"/>
            <person name="Doyle S."/>
        </authorList>
    </citation>
    <scope>NUCLEOTIDE SEQUENCE [LARGE SCALE GENOMIC DNA]</scope>
    <source>
        <strain evidence="3 4">NCTC9075</strain>
    </source>
</reference>
<feature type="signal peptide" evidence="1">
    <location>
        <begin position="1"/>
        <end position="20"/>
    </location>
</feature>
<feature type="chain" id="PRO_5016812996" evidence="1">
    <location>
        <begin position="21"/>
        <end position="52"/>
    </location>
</feature>
<dbReference type="Proteomes" id="UP000254181">
    <property type="component" value="Unassembled WGS sequence"/>
</dbReference>
<keyword evidence="1" id="KW-0732">Signal</keyword>
<evidence type="ECO:0000313" key="3">
    <source>
        <dbReference type="EMBL" id="STP18007.1"/>
    </source>
</evidence>
<sequence length="52" mass="5477">MKKGFMLFTLLAAFSGFVQADDAAIQQTLAKMGIKSSDIQPAPVAGMKTVSD</sequence>
<name>A0A377K0W8_ECOLX</name>
<dbReference type="Gene3D" id="3.10.450.70">
    <property type="entry name" value="Disulphide bond isomerase, DsbC/G, N-terminal"/>
    <property type="match status" value="1"/>
</dbReference>
<dbReference type="InterPro" id="IPR009094">
    <property type="entry name" value="DiS-bond_isomerase_DsbC/G_N_sf"/>
</dbReference>
<gene>
    <name evidence="3" type="primary">dsbC_1</name>
    <name evidence="3" type="ORF">NCTC9075_01444</name>
</gene>
<dbReference type="AlphaFoldDB" id="A0A377K0W8"/>
<evidence type="ECO:0000313" key="4">
    <source>
        <dbReference type="Proteomes" id="UP000254181"/>
    </source>
</evidence>